<keyword evidence="2" id="KW-1185">Reference proteome</keyword>
<protein>
    <submittedName>
        <fullName evidence="1">Uncharacterized protein</fullName>
    </submittedName>
</protein>
<gene>
    <name evidence="1" type="ORF">P879_03994</name>
</gene>
<comment type="caution">
    <text evidence="1">The sequence shown here is derived from an EMBL/GenBank/DDBJ whole genome shotgun (WGS) entry which is preliminary data.</text>
</comment>
<dbReference type="EMBL" id="JTDF01000058">
    <property type="protein sequence ID" value="KAF8572367.1"/>
    <property type="molecule type" value="Genomic_DNA"/>
</dbReference>
<dbReference type="OrthoDB" id="6256026at2759"/>
<evidence type="ECO:0000313" key="2">
    <source>
        <dbReference type="Proteomes" id="UP000699462"/>
    </source>
</evidence>
<sequence>MTDDRIPSYGTRTQHYTNESIHRIICATARAMANVYKNAQNDRFRQCVMKLTECTTSTEVERKTENQLKKLWQVSYDINQSKTTSRKLKGSLITEAPQKKHIKSVAAFDALFYSSFSDEMDE</sequence>
<accession>A0A8T0E0E0</accession>
<name>A0A8T0E0E0_9TREM</name>
<evidence type="ECO:0000313" key="1">
    <source>
        <dbReference type="EMBL" id="KAF8572367.1"/>
    </source>
</evidence>
<organism evidence="1 2">
    <name type="scientific">Paragonimus westermani</name>
    <dbReference type="NCBI Taxonomy" id="34504"/>
    <lineage>
        <taxon>Eukaryota</taxon>
        <taxon>Metazoa</taxon>
        <taxon>Spiralia</taxon>
        <taxon>Lophotrochozoa</taxon>
        <taxon>Platyhelminthes</taxon>
        <taxon>Trematoda</taxon>
        <taxon>Digenea</taxon>
        <taxon>Plagiorchiida</taxon>
        <taxon>Troglotremata</taxon>
        <taxon>Troglotrematidae</taxon>
        <taxon>Paragonimus</taxon>
    </lineage>
</organism>
<dbReference type="Proteomes" id="UP000699462">
    <property type="component" value="Unassembled WGS sequence"/>
</dbReference>
<reference evidence="1 2" key="1">
    <citation type="submission" date="2019-07" db="EMBL/GenBank/DDBJ databases">
        <title>Annotation for the trematode Paragonimus westermani.</title>
        <authorList>
            <person name="Choi Y.-J."/>
        </authorList>
    </citation>
    <scope>NUCLEOTIDE SEQUENCE [LARGE SCALE GENOMIC DNA]</scope>
    <source>
        <strain evidence="1">180907_Pwestermani</strain>
    </source>
</reference>
<dbReference type="AlphaFoldDB" id="A0A8T0E0E0"/>
<proteinExistence type="predicted"/>